<evidence type="ECO:0000313" key="2">
    <source>
        <dbReference type="Proteomes" id="UP000286910"/>
    </source>
</evidence>
<comment type="caution">
    <text evidence="1">The sequence shown here is derived from an EMBL/GenBank/DDBJ whole genome shotgun (WGS) entry which is preliminary data.</text>
</comment>
<dbReference type="EMBL" id="PELR01000407">
    <property type="protein sequence ID" value="RTG99964.1"/>
    <property type="molecule type" value="Genomic_DNA"/>
</dbReference>
<dbReference type="Gene3D" id="3.10.20.570">
    <property type="entry name" value="Protein of unknown function DUF3248"/>
    <property type="match status" value="1"/>
</dbReference>
<dbReference type="Pfam" id="PF11609">
    <property type="entry name" value="DUF3248"/>
    <property type="match status" value="1"/>
</dbReference>
<evidence type="ECO:0008006" key="3">
    <source>
        <dbReference type="Google" id="ProtNLM"/>
    </source>
</evidence>
<gene>
    <name evidence="1" type="ORF">CSW45_14220</name>
</gene>
<accession>A0A430QXV7</accession>
<dbReference type="AlphaFoldDB" id="A0A430QXV7"/>
<dbReference type="Proteomes" id="UP000286910">
    <property type="component" value="Unassembled WGS sequence"/>
</dbReference>
<sequence>MEKDLLEALGQHLVWRIGRAEEEEVLVVRVGLASATPRFRELPRLLNIPDAEVARLAKEGRVRVEWVEGWRPGCTSS</sequence>
<evidence type="ECO:0000313" key="1">
    <source>
        <dbReference type="EMBL" id="RTG99964.1"/>
    </source>
</evidence>
<proteinExistence type="predicted"/>
<dbReference type="InterPro" id="IPR021650">
    <property type="entry name" value="DUF3248"/>
</dbReference>
<protein>
    <recommendedName>
        <fullName evidence="3">DUF3248 domain-containing protein</fullName>
    </recommendedName>
</protein>
<organism evidence="1 2">
    <name type="scientific">Thermus scotoductus</name>
    <dbReference type="NCBI Taxonomy" id="37636"/>
    <lineage>
        <taxon>Bacteria</taxon>
        <taxon>Thermotogati</taxon>
        <taxon>Deinococcota</taxon>
        <taxon>Deinococci</taxon>
        <taxon>Thermales</taxon>
        <taxon>Thermaceae</taxon>
        <taxon>Thermus</taxon>
    </lineage>
</organism>
<name>A0A430QXV7_THESC</name>
<dbReference type="RefSeq" id="WP_126178068.1">
    <property type="nucleotide sequence ID" value="NZ_PELN01000222.1"/>
</dbReference>
<reference evidence="1 2" key="1">
    <citation type="journal article" date="2019" name="Extremophiles">
        <title>Biogeography of thermophiles and predominance of Thermus scotoductus in domestic water heaters.</title>
        <authorList>
            <person name="Wilpiszeski R.L."/>
            <person name="Zhang Z."/>
            <person name="House C.H."/>
        </authorList>
    </citation>
    <scope>NUCLEOTIDE SEQUENCE [LARGE SCALE GENOMIC DNA]</scope>
    <source>
        <strain evidence="1 2">32_S32</strain>
    </source>
</reference>